<accession>A0A8A4ZHF1</accession>
<dbReference type="GO" id="GO:0033765">
    <property type="term" value="F:steroid dehydrogenase activity, acting on the CH-CH group of donors"/>
    <property type="evidence" value="ECO:0007669"/>
    <property type="project" value="UniProtKB-ARBA"/>
</dbReference>
<keyword evidence="7 13" id="KW-0274">FAD</keyword>
<feature type="binding site" evidence="13">
    <location>
        <begin position="12"/>
        <end position="17"/>
    </location>
    <ligand>
        <name>FAD</name>
        <dbReference type="ChEBI" id="CHEBI:57692"/>
    </ligand>
</feature>
<keyword evidence="6 13" id="KW-0285">Flavoprotein</keyword>
<dbReference type="EMBL" id="CP071868">
    <property type="protein sequence ID" value="QTE30821.1"/>
    <property type="molecule type" value="Genomic_DNA"/>
</dbReference>
<evidence type="ECO:0000256" key="12">
    <source>
        <dbReference type="PIRSR" id="PIRSR000171-1"/>
    </source>
</evidence>
<name>A0A8A4ZHF1_9MICO</name>
<dbReference type="InterPro" id="IPR037099">
    <property type="entry name" value="Fum_R/Succ_DH_flav-like_C_sf"/>
</dbReference>
<dbReference type="Gene3D" id="4.10.80.40">
    <property type="entry name" value="succinate dehydrogenase protein domain"/>
    <property type="match status" value="1"/>
</dbReference>
<dbReference type="NCBIfam" id="TIGR01812">
    <property type="entry name" value="sdhA_frdA_Gneg"/>
    <property type="match status" value="1"/>
</dbReference>
<organism evidence="16 17">
    <name type="scientific">Pengzhenrongella sicca</name>
    <dbReference type="NCBI Taxonomy" id="2819238"/>
    <lineage>
        <taxon>Bacteria</taxon>
        <taxon>Bacillati</taxon>
        <taxon>Actinomycetota</taxon>
        <taxon>Actinomycetes</taxon>
        <taxon>Micrococcales</taxon>
        <taxon>Pengzhenrongella</taxon>
    </lineage>
</organism>
<evidence type="ECO:0000256" key="2">
    <source>
        <dbReference type="ARBA" id="ARBA00004413"/>
    </source>
</evidence>
<dbReference type="PANTHER" id="PTHR11632">
    <property type="entry name" value="SUCCINATE DEHYDROGENASE 2 FLAVOPROTEIN SUBUNIT"/>
    <property type="match status" value="1"/>
</dbReference>
<dbReference type="GO" id="GO:0006113">
    <property type="term" value="P:fermentation"/>
    <property type="evidence" value="ECO:0007669"/>
    <property type="project" value="TreeGrafter"/>
</dbReference>
<dbReference type="InterPro" id="IPR015939">
    <property type="entry name" value="Fum_Rdtase/Succ_DH_flav-like_C"/>
</dbReference>
<feature type="binding site" evidence="13">
    <location>
        <position position="356"/>
    </location>
    <ligand>
        <name>substrate</name>
    </ligand>
</feature>
<feature type="binding site" evidence="13">
    <location>
        <begin position="396"/>
        <end position="397"/>
    </location>
    <ligand>
        <name>FAD</name>
        <dbReference type="ChEBI" id="CHEBI:57692"/>
    </ligand>
</feature>
<evidence type="ECO:0000256" key="10">
    <source>
        <dbReference type="ARBA" id="ARBA00023136"/>
    </source>
</evidence>
<feature type="active site" description="Proton acceptor" evidence="12">
    <location>
        <position position="288"/>
    </location>
</feature>
<dbReference type="GO" id="GO:0005886">
    <property type="term" value="C:plasma membrane"/>
    <property type="evidence" value="ECO:0007669"/>
    <property type="project" value="UniProtKB-SubCell"/>
</dbReference>
<feature type="binding site" evidence="13">
    <location>
        <position position="245"/>
    </location>
    <ligand>
        <name>substrate</name>
    </ligand>
</feature>
<evidence type="ECO:0000256" key="11">
    <source>
        <dbReference type="ARBA" id="ARBA00049220"/>
    </source>
</evidence>
<dbReference type="InterPro" id="IPR036188">
    <property type="entry name" value="FAD/NAD-bd_sf"/>
</dbReference>
<dbReference type="GO" id="GO:0022900">
    <property type="term" value="P:electron transport chain"/>
    <property type="evidence" value="ECO:0007669"/>
    <property type="project" value="InterPro"/>
</dbReference>
<dbReference type="Gene3D" id="3.90.700.10">
    <property type="entry name" value="Succinate dehydrogenase/fumarate reductase flavoprotein, catalytic domain"/>
    <property type="match status" value="1"/>
</dbReference>
<evidence type="ECO:0000256" key="13">
    <source>
        <dbReference type="PIRSR" id="PIRSR630664-51"/>
    </source>
</evidence>
<feature type="binding site" evidence="13">
    <location>
        <position position="391"/>
    </location>
    <ligand>
        <name>substrate</name>
    </ligand>
</feature>
<protein>
    <recommendedName>
        <fullName evidence="4">succinate dehydrogenase</fullName>
        <ecNumber evidence="4">1.3.5.1</ecNumber>
    </recommendedName>
</protein>
<dbReference type="Pfam" id="PF02910">
    <property type="entry name" value="Succ_DH_flav_C"/>
    <property type="match status" value="1"/>
</dbReference>
<feature type="domain" description="Fumarate reductase/succinate dehydrogenase flavoprotein-like C-terminal" evidence="15">
    <location>
        <begin position="452"/>
        <end position="579"/>
    </location>
</feature>
<comment type="similarity">
    <text evidence="3">Belongs to the FAD-dependent oxidoreductase 2 family. FRD/SDH subfamily.</text>
</comment>
<keyword evidence="8" id="KW-0249">Electron transport</keyword>
<dbReference type="GO" id="GO:0008177">
    <property type="term" value="F:succinate dehydrogenase (quinone) activity"/>
    <property type="evidence" value="ECO:0007669"/>
    <property type="project" value="UniProtKB-EC"/>
</dbReference>
<dbReference type="Pfam" id="PF00890">
    <property type="entry name" value="FAD_binding_2"/>
    <property type="match status" value="1"/>
</dbReference>
<dbReference type="Gene3D" id="1.20.58.100">
    <property type="entry name" value="Fumarate reductase/succinate dehydrogenase flavoprotein-like, C-terminal domain"/>
    <property type="match status" value="1"/>
</dbReference>
<feature type="domain" description="FAD-dependent oxidoreductase 2 FAD-binding" evidence="14">
    <location>
        <begin position="7"/>
        <end position="397"/>
    </location>
</feature>
<dbReference type="InterPro" id="IPR014006">
    <property type="entry name" value="Succ_Dhase_FrdA_Gneg"/>
</dbReference>
<dbReference type="NCBIfam" id="NF006686">
    <property type="entry name" value="PRK09231.1"/>
    <property type="match status" value="1"/>
</dbReference>
<dbReference type="FunFam" id="4.10.80.40:FF:000003">
    <property type="entry name" value="Fumarate reductase flavoprotein subunit"/>
    <property type="match status" value="1"/>
</dbReference>
<dbReference type="SUPFAM" id="SSF46977">
    <property type="entry name" value="Succinate dehydrogenase/fumarate reductase flavoprotein C-terminal domain"/>
    <property type="match status" value="1"/>
</dbReference>
<comment type="subcellular location">
    <subcellularLocation>
        <location evidence="2">Cell membrane</location>
        <topology evidence="2">Peripheral membrane protein</topology>
        <orientation evidence="2">Cytoplasmic side</orientation>
    </subcellularLocation>
</comment>
<dbReference type="InterPro" id="IPR003952">
    <property type="entry name" value="FRD_SDH_FAD_BS"/>
</dbReference>
<gene>
    <name evidence="16" type="primary">frdA</name>
    <name evidence="16" type="ORF">J4E96_07790</name>
</gene>
<evidence type="ECO:0000256" key="9">
    <source>
        <dbReference type="ARBA" id="ARBA00023002"/>
    </source>
</evidence>
<keyword evidence="10" id="KW-0472">Membrane</keyword>
<feature type="binding site" evidence="13">
    <location>
        <position position="212"/>
    </location>
    <ligand>
        <name>FAD</name>
        <dbReference type="ChEBI" id="CHEBI:57692"/>
    </ligand>
</feature>
<dbReference type="EC" id="1.3.5.1" evidence="4"/>
<reference evidence="16" key="1">
    <citation type="submission" date="2021-03" db="EMBL/GenBank/DDBJ databases">
        <title>Pengzhenrongella sicca gen. nov., sp. nov., a new member of suborder Micrococcineae isolated from High-Arctic tundra soil.</title>
        <authorList>
            <person name="Peng F."/>
        </authorList>
    </citation>
    <scope>NUCLEOTIDE SEQUENCE</scope>
    <source>
        <strain evidence="16">LRZ-2</strain>
    </source>
</reference>
<evidence type="ECO:0000313" key="16">
    <source>
        <dbReference type="EMBL" id="QTE30821.1"/>
    </source>
</evidence>
<dbReference type="AlphaFoldDB" id="A0A8A4ZHF1"/>
<dbReference type="PRINTS" id="PR00411">
    <property type="entry name" value="PNDRDTASEI"/>
</dbReference>
<evidence type="ECO:0000256" key="5">
    <source>
        <dbReference type="ARBA" id="ARBA00022448"/>
    </source>
</evidence>
<evidence type="ECO:0000259" key="15">
    <source>
        <dbReference type="Pfam" id="PF02910"/>
    </source>
</evidence>
<dbReference type="PROSITE" id="PS00504">
    <property type="entry name" value="FRD_SDH_FAD_BINDING"/>
    <property type="match status" value="1"/>
</dbReference>
<evidence type="ECO:0000256" key="7">
    <source>
        <dbReference type="ARBA" id="ARBA00022827"/>
    </source>
</evidence>
<dbReference type="FunFam" id="3.90.700.10:FF:000003">
    <property type="entry name" value="Fumarate reductase flavoprotein subunit"/>
    <property type="match status" value="1"/>
</dbReference>
<proteinExistence type="inferred from homology"/>
<evidence type="ECO:0000256" key="8">
    <source>
        <dbReference type="ARBA" id="ARBA00022982"/>
    </source>
</evidence>
<dbReference type="InterPro" id="IPR027477">
    <property type="entry name" value="Succ_DH/fumarate_Rdtase_cat_sf"/>
</dbReference>
<comment type="catalytic activity">
    <reaction evidence="11">
        <text>a quinone + succinate = fumarate + a quinol</text>
        <dbReference type="Rhea" id="RHEA:40523"/>
        <dbReference type="ChEBI" id="CHEBI:24646"/>
        <dbReference type="ChEBI" id="CHEBI:29806"/>
        <dbReference type="ChEBI" id="CHEBI:30031"/>
        <dbReference type="ChEBI" id="CHEBI:132124"/>
        <dbReference type="EC" id="1.3.5.1"/>
    </reaction>
</comment>
<dbReference type="Proteomes" id="UP000663937">
    <property type="component" value="Chromosome"/>
</dbReference>
<keyword evidence="17" id="KW-1185">Reference proteome</keyword>
<dbReference type="PIRSF" id="PIRSF000171">
    <property type="entry name" value="SDHA_APRA_LASPO"/>
    <property type="match status" value="1"/>
</dbReference>
<dbReference type="Gene3D" id="3.50.50.60">
    <property type="entry name" value="FAD/NAD(P)-binding domain"/>
    <property type="match status" value="1"/>
</dbReference>
<dbReference type="SUPFAM" id="SSF56425">
    <property type="entry name" value="Succinate dehydrogenase/fumarate reductase flavoprotein, catalytic domain"/>
    <property type="match status" value="1"/>
</dbReference>
<feature type="binding site" evidence="13">
    <location>
        <begin position="37"/>
        <end position="52"/>
    </location>
    <ligand>
        <name>FAD</name>
        <dbReference type="ChEBI" id="CHEBI:57692"/>
    </ligand>
</feature>
<dbReference type="GO" id="GO:0009061">
    <property type="term" value="P:anaerobic respiration"/>
    <property type="evidence" value="ECO:0007669"/>
    <property type="project" value="TreeGrafter"/>
</dbReference>
<feature type="binding site" evidence="13">
    <location>
        <position position="380"/>
    </location>
    <ligand>
        <name>FAD</name>
        <dbReference type="ChEBI" id="CHEBI:57692"/>
    </ligand>
</feature>
<dbReference type="PRINTS" id="PR00368">
    <property type="entry name" value="FADPNR"/>
</dbReference>
<keyword evidence="5" id="KW-0813">Transport</keyword>
<dbReference type="KEGG" id="psic:J4E96_07790"/>
<evidence type="ECO:0000256" key="1">
    <source>
        <dbReference type="ARBA" id="ARBA00001974"/>
    </source>
</evidence>
<evidence type="ECO:0000313" key="17">
    <source>
        <dbReference type="Proteomes" id="UP000663937"/>
    </source>
</evidence>
<evidence type="ECO:0000256" key="4">
    <source>
        <dbReference type="ARBA" id="ARBA00012792"/>
    </source>
</evidence>
<dbReference type="SUPFAM" id="SSF51905">
    <property type="entry name" value="FAD/NAD(P)-binding domain"/>
    <property type="match status" value="1"/>
</dbReference>
<dbReference type="GO" id="GO:0009055">
    <property type="term" value="F:electron transfer activity"/>
    <property type="evidence" value="ECO:0007669"/>
    <property type="project" value="TreeGrafter"/>
</dbReference>
<evidence type="ECO:0000256" key="3">
    <source>
        <dbReference type="ARBA" id="ARBA00008040"/>
    </source>
</evidence>
<dbReference type="PANTHER" id="PTHR11632:SF82">
    <property type="entry name" value="FUMARATE REDUCTASE FLAVOPROTEIN SUBUNIT"/>
    <property type="match status" value="1"/>
</dbReference>
<dbReference type="InterPro" id="IPR030664">
    <property type="entry name" value="SdhA/FrdA/AprA"/>
</dbReference>
<dbReference type="RefSeq" id="WP_227425196.1">
    <property type="nucleotide sequence ID" value="NZ_CP071868.1"/>
</dbReference>
<comment type="cofactor">
    <cofactor evidence="1 13">
        <name>FAD</name>
        <dbReference type="ChEBI" id="CHEBI:57692"/>
    </cofactor>
</comment>
<evidence type="ECO:0000256" key="6">
    <source>
        <dbReference type="ARBA" id="ARBA00022630"/>
    </source>
</evidence>
<dbReference type="InterPro" id="IPR003953">
    <property type="entry name" value="FAD-dep_OxRdtase_2_FAD-bd"/>
</dbReference>
<evidence type="ECO:0000259" key="14">
    <source>
        <dbReference type="Pfam" id="PF00890"/>
    </source>
</evidence>
<dbReference type="GO" id="GO:0050660">
    <property type="term" value="F:flavin adenine dinucleotide binding"/>
    <property type="evidence" value="ECO:0007669"/>
    <property type="project" value="InterPro"/>
</dbReference>
<sequence>MQTLRADIAIIGGGGAGLRAAIAAATAHPEMDVLLISKVYPMRSHTVAAEGGAAGVVGEGDSIAKHFADTVSGGDWLCDQDVVQYFVEHAAEEMYQMERWGCPWSRQASGEIEVRRFGGMSQPRTWFAADKTGFHLLHTLFQTSMQFSNIKRLDEHLALELVVTDGRVGGVVTYSQRDGYPVLVEAGSVIVATGGAGRIYAQNTNGSIVTGDGMAMAYRAGVPLRDMEFVQYHPTGLPGSGILITEGCRGEGGVMTNKDGYRYLQDYGLGPETPIGSPENKHMELGPRDRLSQAFWYEQQAGRTISTPRGDVVNLDLRHLGAAYLHERLPLICELAERYMGIDPAKEPIPVCPTAHYTMGGIATDVTTSTQLPGLYAVGEAASSGLHGANRLGSNSLAELLVLGKVAGEQAAEFAWSEPLASTPAVRRAADDTAARYLSMMGRGTESPAQIRTELGRTMDDGVGIFRTAEGMSATAAKIAELKERYTDVKVADTCPVYNTDWSSAVELGAMLDVAGAMVHSALRREESRGSHKRLDGFGERDDVNFLAHTQAWYAADGAPAITYQPVVITTSQPASRAYGAAGVAAASASAAGASAAAGASTDATTNGAQR</sequence>
<feature type="binding site" evidence="13">
    <location>
        <position position="233"/>
    </location>
    <ligand>
        <name>substrate</name>
    </ligand>
</feature>
<keyword evidence="9 16" id="KW-0560">Oxidoreductase</keyword>